<dbReference type="EMBL" id="CP060717">
    <property type="protein sequence ID" value="QNN66153.1"/>
    <property type="molecule type" value="Genomic_DNA"/>
</dbReference>
<evidence type="ECO:0000313" key="3">
    <source>
        <dbReference type="Proteomes" id="UP000515955"/>
    </source>
</evidence>
<keyword evidence="3" id="KW-1185">Reference proteome</keyword>
<evidence type="ECO:0000313" key="2">
    <source>
        <dbReference type="EMBL" id="QNN66153.1"/>
    </source>
</evidence>
<accession>A0A7G9SE78</accession>
<proteinExistence type="predicted"/>
<name>A0A7G9SE78_9SPHN</name>
<dbReference type="KEGG" id="srhi:H9L12_02955"/>
<reference evidence="2 3" key="1">
    <citation type="submission" date="2020-08" db="EMBL/GenBank/DDBJ databases">
        <title>Genome sequence of Sphingomonas rhizophila KACC 19189T.</title>
        <authorList>
            <person name="Hyun D.-W."/>
            <person name="Bae J.-W."/>
        </authorList>
    </citation>
    <scope>NUCLEOTIDE SEQUENCE [LARGE SCALE GENOMIC DNA]</scope>
    <source>
        <strain evidence="2 3">KACC 19189</strain>
    </source>
</reference>
<dbReference type="InterPro" id="IPR013424">
    <property type="entry name" value="Ice-binding_C"/>
</dbReference>
<dbReference type="NCBIfam" id="NF035944">
    <property type="entry name" value="PEPxxWA-CTERM"/>
    <property type="match status" value="1"/>
</dbReference>
<dbReference type="AlphaFoldDB" id="A0A7G9SE78"/>
<feature type="domain" description="Ice-binding protein C-terminal" evidence="1">
    <location>
        <begin position="80"/>
        <end position="103"/>
    </location>
</feature>
<dbReference type="NCBIfam" id="TIGR02595">
    <property type="entry name" value="PEP_CTERM"/>
    <property type="match status" value="1"/>
</dbReference>
<dbReference type="Proteomes" id="UP000515955">
    <property type="component" value="Chromosome"/>
</dbReference>
<dbReference type="Pfam" id="PF07589">
    <property type="entry name" value="PEP-CTERM"/>
    <property type="match status" value="1"/>
</dbReference>
<organism evidence="2 3">
    <name type="scientific">Sphingomonas rhizophila</name>
    <dbReference type="NCBI Taxonomy" id="2071607"/>
    <lineage>
        <taxon>Bacteria</taxon>
        <taxon>Pseudomonadati</taxon>
        <taxon>Pseudomonadota</taxon>
        <taxon>Alphaproteobacteria</taxon>
        <taxon>Sphingomonadales</taxon>
        <taxon>Sphingomonadaceae</taxon>
        <taxon>Sphingomonas</taxon>
    </lineage>
</organism>
<sequence>MYQAGGGCTGFVGTTGCGAGSYILRTAEDWGNVLGSNWFVSAFGVGQGGGAGTSFNALADNVVLTTTQGSLGYNFQAAAAVPEPGTWAMMLVGFGAIGAGMRRSKRRSGLAMQVA</sequence>
<protein>
    <submittedName>
        <fullName evidence="2">PEP-CTERM sorting domain-containing protein</fullName>
    </submittedName>
</protein>
<evidence type="ECO:0000259" key="1">
    <source>
        <dbReference type="Pfam" id="PF07589"/>
    </source>
</evidence>
<gene>
    <name evidence="2" type="ORF">H9L12_02955</name>
</gene>